<evidence type="ECO:0000256" key="1">
    <source>
        <dbReference type="ARBA" id="ARBA00004651"/>
    </source>
</evidence>
<accession>A0A0C3DPQ7</accession>
<evidence type="ECO:0000313" key="9">
    <source>
        <dbReference type="EMBL" id="KIM58174.1"/>
    </source>
</evidence>
<evidence type="ECO:0000256" key="2">
    <source>
        <dbReference type="ARBA" id="ARBA00022475"/>
    </source>
</evidence>
<dbReference type="AlphaFoldDB" id="A0A0C3DPQ7"/>
<feature type="transmembrane region" description="Helical" evidence="8">
    <location>
        <begin position="28"/>
        <end position="47"/>
    </location>
</feature>
<dbReference type="InParanoid" id="A0A0C3DPQ7"/>
<keyword evidence="5 8" id="KW-0472">Membrane</keyword>
<organism evidence="9 10">
    <name type="scientific">Scleroderma citrinum Foug A</name>
    <dbReference type="NCBI Taxonomy" id="1036808"/>
    <lineage>
        <taxon>Eukaryota</taxon>
        <taxon>Fungi</taxon>
        <taxon>Dikarya</taxon>
        <taxon>Basidiomycota</taxon>
        <taxon>Agaricomycotina</taxon>
        <taxon>Agaricomycetes</taxon>
        <taxon>Agaricomycetidae</taxon>
        <taxon>Boletales</taxon>
        <taxon>Sclerodermatineae</taxon>
        <taxon>Sclerodermataceae</taxon>
        <taxon>Scleroderma</taxon>
    </lineage>
</organism>
<evidence type="ECO:0000256" key="8">
    <source>
        <dbReference type="SAM" id="Phobius"/>
    </source>
</evidence>
<comment type="subcellular location">
    <subcellularLocation>
        <location evidence="1">Cell membrane</location>
        <topology evidence="1">Multi-pass membrane protein</topology>
    </subcellularLocation>
</comment>
<dbReference type="GO" id="GO:0031505">
    <property type="term" value="P:fungal-type cell wall organization"/>
    <property type="evidence" value="ECO:0007669"/>
    <property type="project" value="TreeGrafter"/>
</dbReference>
<reference evidence="10" key="2">
    <citation type="submission" date="2015-01" db="EMBL/GenBank/DDBJ databases">
        <title>Evolutionary Origins and Diversification of the Mycorrhizal Mutualists.</title>
        <authorList>
            <consortium name="DOE Joint Genome Institute"/>
            <consortium name="Mycorrhizal Genomics Consortium"/>
            <person name="Kohler A."/>
            <person name="Kuo A."/>
            <person name="Nagy L.G."/>
            <person name="Floudas D."/>
            <person name="Copeland A."/>
            <person name="Barry K.W."/>
            <person name="Cichocki N."/>
            <person name="Veneault-Fourrey C."/>
            <person name="LaButti K."/>
            <person name="Lindquist E.A."/>
            <person name="Lipzen A."/>
            <person name="Lundell T."/>
            <person name="Morin E."/>
            <person name="Murat C."/>
            <person name="Riley R."/>
            <person name="Ohm R."/>
            <person name="Sun H."/>
            <person name="Tunlid A."/>
            <person name="Henrissat B."/>
            <person name="Grigoriev I.V."/>
            <person name="Hibbett D.S."/>
            <person name="Martin F."/>
        </authorList>
    </citation>
    <scope>NUCLEOTIDE SEQUENCE [LARGE SCALE GENOMIC DNA]</scope>
    <source>
        <strain evidence="10">Foug A</strain>
    </source>
</reference>
<dbReference type="Pfam" id="PF03142">
    <property type="entry name" value="Chitin_synth_2"/>
    <property type="match status" value="1"/>
</dbReference>
<reference evidence="9 10" key="1">
    <citation type="submission" date="2014-04" db="EMBL/GenBank/DDBJ databases">
        <authorList>
            <consortium name="DOE Joint Genome Institute"/>
            <person name="Kuo A."/>
            <person name="Kohler A."/>
            <person name="Nagy L.G."/>
            <person name="Floudas D."/>
            <person name="Copeland A."/>
            <person name="Barry K.W."/>
            <person name="Cichocki N."/>
            <person name="Veneault-Fourrey C."/>
            <person name="LaButti K."/>
            <person name="Lindquist E.A."/>
            <person name="Lipzen A."/>
            <person name="Lundell T."/>
            <person name="Morin E."/>
            <person name="Murat C."/>
            <person name="Sun H."/>
            <person name="Tunlid A."/>
            <person name="Henrissat B."/>
            <person name="Grigoriev I.V."/>
            <person name="Hibbett D.S."/>
            <person name="Martin F."/>
            <person name="Nordberg H.P."/>
            <person name="Cantor M.N."/>
            <person name="Hua S.X."/>
        </authorList>
    </citation>
    <scope>NUCLEOTIDE SEQUENCE [LARGE SCALE GENOMIC DNA]</scope>
    <source>
        <strain evidence="9 10">Foug A</strain>
    </source>
</reference>
<name>A0A0C3DPQ7_9AGAM</name>
<evidence type="ECO:0000256" key="7">
    <source>
        <dbReference type="ARBA" id="ARBA00048014"/>
    </source>
</evidence>
<dbReference type="PANTHER" id="PTHR22914">
    <property type="entry name" value="CHITIN SYNTHASE"/>
    <property type="match status" value="1"/>
</dbReference>
<dbReference type="GO" id="GO:0004100">
    <property type="term" value="F:chitin synthase activity"/>
    <property type="evidence" value="ECO:0007669"/>
    <property type="project" value="UniProtKB-EC"/>
</dbReference>
<dbReference type="GO" id="GO:0030428">
    <property type="term" value="C:cell septum"/>
    <property type="evidence" value="ECO:0007669"/>
    <property type="project" value="TreeGrafter"/>
</dbReference>
<dbReference type="EMBL" id="KN822089">
    <property type="protein sequence ID" value="KIM58174.1"/>
    <property type="molecule type" value="Genomic_DNA"/>
</dbReference>
<keyword evidence="2" id="KW-1003">Cell membrane</keyword>
<dbReference type="GO" id="GO:0005886">
    <property type="term" value="C:plasma membrane"/>
    <property type="evidence" value="ECO:0007669"/>
    <property type="project" value="UniProtKB-SubCell"/>
</dbReference>
<dbReference type="HOGENOM" id="CLU_2198564_0_0_1"/>
<evidence type="ECO:0000256" key="6">
    <source>
        <dbReference type="ARBA" id="ARBA00023180"/>
    </source>
</evidence>
<protein>
    <submittedName>
        <fullName evidence="9">Uncharacterized protein</fullName>
    </submittedName>
</protein>
<keyword evidence="3" id="KW-0808">Transferase</keyword>
<proteinExistence type="predicted"/>
<dbReference type="InterPro" id="IPR004835">
    <property type="entry name" value="Chitin_synth"/>
</dbReference>
<keyword evidence="10" id="KW-1185">Reference proteome</keyword>
<dbReference type="GO" id="GO:0006031">
    <property type="term" value="P:chitin biosynthetic process"/>
    <property type="evidence" value="ECO:0007669"/>
    <property type="project" value="TreeGrafter"/>
</dbReference>
<dbReference type="Proteomes" id="UP000053989">
    <property type="component" value="Unassembled WGS sequence"/>
</dbReference>
<keyword evidence="6" id="KW-0325">Glycoprotein</keyword>
<feature type="transmembrane region" description="Helical" evidence="8">
    <location>
        <begin position="53"/>
        <end position="77"/>
    </location>
</feature>
<evidence type="ECO:0000256" key="4">
    <source>
        <dbReference type="ARBA" id="ARBA00022692"/>
    </source>
</evidence>
<comment type="catalytic activity">
    <reaction evidence="7">
        <text>[(1-&gt;4)-N-acetyl-beta-D-glucosaminyl](n) + UDP-N-acetyl-alpha-D-glucosamine = [(1-&gt;4)-N-acetyl-beta-D-glucosaminyl](n+1) + UDP + H(+)</text>
        <dbReference type="Rhea" id="RHEA:16637"/>
        <dbReference type="Rhea" id="RHEA-COMP:9593"/>
        <dbReference type="Rhea" id="RHEA-COMP:9595"/>
        <dbReference type="ChEBI" id="CHEBI:15378"/>
        <dbReference type="ChEBI" id="CHEBI:17029"/>
        <dbReference type="ChEBI" id="CHEBI:57705"/>
        <dbReference type="ChEBI" id="CHEBI:58223"/>
        <dbReference type="EC" id="2.4.1.16"/>
    </reaction>
</comment>
<dbReference type="PANTHER" id="PTHR22914:SF13">
    <property type="entry name" value="CHITIN SYNTHASE"/>
    <property type="match status" value="1"/>
</dbReference>
<dbReference type="OrthoDB" id="370884at2759"/>
<feature type="transmembrane region" description="Helical" evidence="8">
    <location>
        <begin position="6"/>
        <end position="21"/>
    </location>
</feature>
<evidence type="ECO:0000256" key="3">
    <source>
        <dbReference type="ARBA" id="ARBA00022679"/>
    </source>
</evidence>
<sequence>MNGSCPVTVAYIVYLIISVTYEHKMVPLISLIMIGAVYGLQALVFVLCRKWDVVGWMVFKILAIPIFLFILPIYSFWRMDDFSWGAMHIVLGESGKKFIILDEGMFDP</sequence>
<evidence type="ECO:0000313" key="10">
    <source>
        <dbReference type="Proteomes" id="UP000053989"/>
    </source>
</evidence>
<keyword evidence="4 8" id="KW-0812">Transmembrane</keyword>
<keyword evidence="8" id="KW-1133">Transmembrane helix</keyword>
<evidence type="ECO:0000256" key="5">
    <source>
        <dbReference type="ARBA" id="ARBA00023136"/>
    </source>
</evidence>
<dbReference type="STRING" id="1036808.A0A0C3DPQ7"/>
<gene>
    <name evidence="9" type="ORF">SCLCIDRAFT_1191577</name>
</gene>